<protein>
    <recommendedName>
        <fullName evidence="6 7">Methionine aminopeptidase</fullName>
        <shortName evidence="6">MAP</shortName>
        <shortName evidence="6">MetAP</shortName>
        <ecNumber evidence="6 7">3.4.11.18</ecNumber>
    </recommendedName>
    <alternativeName>
        <fullName evidence="6">Peptidase M</fullName>
    </alternativeName>
</protein>
<dbReference type="InterPro" id="IPR002467">
    <property type="entry name" value="Pept_M24A_MAP1"/>
</dbReference>
<evidence type="ECO:0000259" key="8">
    <source>
        <dbReference type="Pfam" id="PF00557"/>
    </source>
</evidence>
<feature type="domain" description="Peptidase M24" evidence="8">
    <location>
        <begin position="12"/>
        <end position="239"/>
    </location>
</feature>
<dbReference type="PRINTS" id="PR00599">
    <property type="entry name" value="MAPEPTIDASE"/>
</dbReference>
<comment type="caution">
    <text evidence="11">The sequence shown here is derived from an EMBL/GenBank/DDBJ whole genome shotgun (WGS) entry which is preliminary data.</text>
</comment>
<dbReference type="Proteomes" id="UP000574717">
    <property type="component" value="Unassembled WGS sequence"/>
</dbReference>
<organism evidence="11 14">
    <name type="scientific">Candidatus Hakubella thermalkaliphila</name>
    <dbReference type="NCBI Taxonomy" id="2754717"/>
    <lineage>
        <taxon>Bacteria</taxon>
        <taxon>Bacillati</taxon>
        <taxon>Actinomycetota</taxon>
        <taxon>Actinomycetota incertae sedis</taxon>
        <taxon>Candidatus Hakubellales</taxon>
        <taxon>Candidatus Hakubellaceae</taxon>
        <taxon>Candidatus Hakubella</taxon>
    </lineage>
</organism>
<evidence type="ECO:0000256" key="6">
    <source>
        <dbReference type="HAMAP-Rule" id="MF_01974"/>
    </source>
</evidence>
<keyword evidence="5 6" id="KW-0378">Hydrolase</keyword>
<comment type="similarity">
    <text evidence="6">Belongs to the peptidase M24A family. Methionine aminopeptidase type 1 subfamily.</text>
</comment>
<accession>A0A6V8P9C0</accession>
<evidence type="ECO:0000256" key="2">
    <source>
        <dbReference type="ARBA" id="ARBA00022438"/>
    </source>
</evidence>
<dbReference type="EMBL" id="BLRW01000122">
    <property type="protein sequence ID" value="GFP23496.1"/>
    <property type="molecule type" value="Genomic_DNA"/>
</dbReference>
<dbReference type="PROSITE" id="PS00680">
    <property type="entry name" value="MAP_1"/>
    <property type="match status" value="1"/>
</dbReference>
<comment type="catalytic activity">
    <reaction evidence="6 7">
        <text>Release of N-terminal amino acids, preferentially methionine, from peptides and arylamides.</text>
        <dbReference type="EC" id="3.4.11.18"/>
    </reaction>
</comment>
<feature type="binding site" evidence="6">
    <location>
        <position position="105"/>
    </location>
    <ligand>
        <name>a divalent metal cation</name>
        <dbReference type="ChEBI" id="CHEBI:60240"/>
        <label>2</label>
        <note>catalytic</note>
    </ligand>
</feature>
<comment type="cofactor">
    <cofactor evidence="6">
        <name>Co(2+)</name>
        <dbReference type="ChEBI" id="CHEBI:48828"/>
    </cofactor>
    <cofactor evidence="6">
        <name>Zn(2+)</name>
        <dbReference type="ChEBI" id="CHEBI:29105"/>
    </cofactor>
    <cofactor evidence="6">
        <name>Mn(2+)</name>
        <dbReference type="ChEBI" id="CHEBI:29035"/>
    </cofactor>
    <cofactor evidence="6">
        <name>Fe(2+)</name>
        <dbReference type="ChEBI" id="CHEBI:29033"/>
    </cofactor>
    <text evidence="6">Binds 2 divalent metal cations per subunit. Has a high-affinity and a low affinity metal-binding site. The true nature of the physiological cofactor is under debate. The enzyme is active with cobalt, zinc, manganese or divalent iron ions. Most likely, methionine aminopeptidases function as mononuclear Fe(2+)-metalloproteases under physiological conditions, and the catalytically relevant metal-binding site has been assigned to the histidine-containing high-affinity site.</text>
</comment>
<dbReference type="RefSeq" id="WP_176236986.1">
    <property type="nucleotide sequence ID" value="NZ_BLRU01000101.1"/>
</dbReference>
<dbReference type="EMBL" id="BLRZ01000005">
    <property type="protein sequence ID" value="GFP29262.1"/>
    <property type="molecule type" value="Genomic_DNA"/>
</dbReference>
<sequence length="249" mass="27523">MIICKSRDEIRKIGEAGQLVAQVLSKMKDLIKPGVTTEELDQFAEELILKSGATPAFKGYRGYPKSVCVEINECVVHGIPDSRRLKEGDIIGIDVGVQLDGYYGDAAVTYPVGRVSAEATKLIEVTQQALFQGIEYCRVGNRLSDISHAIQSVAERNGFSVVRNYVGHGIGREMHEDPQILNYGPPHQGPLLKEGMVFAIEPMLNCGTYEVEVLPDNWTVVTRNRRLSAHFEHTVAITDQGPLILTELF</sequence>
<dbReference type="GO" id="GO:0006508">
    <property type="term" value="P:proteolysis"/>
    <property type="evidence" value="ECO:0007669"/>
    <property type="project" value="UniProtKB-KW"/>
</dbReference>
<dbReference type="NCBIfam" id="TIGR00500">
    <property type="entry name" value="met_pdase_I"/>
    <property type="match status" value="1"/>
</dbReference>
<name>A0A6V8P9C0_9ACTN</name>
<dbReference type="EMBL" id="BLRU01000101">
    <property type="protein sequence ID" value="GFP19578.1"/>
    <property type="molecule type" value="Genomic_DNA"/>
</dbReference>
<reference evidence="12 13" key="1">
    <citation type="journal article" date="2020" name="Front. Microbiol.">
        <title>Single-cell genomics of novel Actinobacteria with the Wood-Ljungdahl pathway discovered in a serpentinizing system.</title>
        <authorList>
            <person name="Merino N."/>
            <person name="Kawai M."/>
            <person name="Boyd E.S."/>
            <person name="Colman D.R."/>
            <person name="McGlynn S.E."/>
            <person name="Nealson K.H."/>
            <person name="Kurokawa K."/>
            <person name="Hongoh Y."/>
        </authorList>
    </citation>
    <scope>NUCLEOTIDE SEQUENCE [LARGE SCALE GENOMIC DNA]</scope>
    <source>
        <strain evidence="9 12">S03</strain>
        <strain evidence="10 13">S09_30</strain>
        <strain evidence="11 14">S34</strain>
    </source>
</reference>
<evidence type="ECO:0000256" key="4">
    <source>
        <dbReference type="ARBA" id="ARBA00022723"/>
    </source>
</evidence>
<evidence type="ECO:0000313" key="13">
    <source>
        <dbReference type="Proteomes" id="UP000585609"/>
    </source>
</evidence>
<evidence type="ECO:0000256" key="3">
    <source>
        <dbReference type="ARBA" id="ARBA00022670"/>
    </source>
</evidence>
<feature type="binding site" evidence="6">
    <location>
        <position position="232"/>
    </location>
    <ligand>
        <name>a divalent metal cation</name>
        <dbReference type="ChEBI" id="CHEBI:60240"/>
        <label>2</label>
        <note>catalytic</note>
    </ligand>
</feature>
<evidence type="ECO:0000313" key="11">
    <source>
        <dbReference type="EMBL" id="GFP29262.1"/>
    </source>
</evidence>
<evidence type="ECO:0000313" key="14">
    <source>
        <dbReference type="Proteomes" id="UP000588083"/>
    </source>
</evidence>
<dbReference type="InterPro" id="IPR036005">
    <property type="entry name" value="Creatinase/aminopeptidase-like"/>
</dbReference>
<proteinExistence type="inferred from homology"/>
<comment type="function">
    <text evidence="1 6">Removes the N-terminal methionine from nascent proteins. The N-terminal methionine is often cleaved when the second residue in the primary sequence is small and uncharged (Met-Ala-, Cys, Gly, Pro, Ser, Thr, or Val). Requires deformylation of the N(alpha)-formylated initiator methionine before it can be hydrolyzed.</text>
</comment>
<feature type="binding site" evidence="6">
    <location>
        <position position="168"/>
    </location>
    <ligand>
        <name>a divalent metal cation</name>
        <dbReference type="ChEBI" id="CHEBI:60240"/>
        <label>2</label>
        <note>catalytic</note>
    </ligand>
</feature>
<gene>
    <name evidence="6" type="primary">map</name>
    <name evidence="9" type="ORF">HKBW3S03_01083</name>
    <name evidence="10" type="ORF">HKBW3S09_00963</name>
    <name evidence="11" type="ORF">HKBW3S34_00181</name>
</gene>
<dbReference type="AlphaFoldDB" id="A0A6V8P9C0"/>
<dbReference type="PANTHER" id="PTHR43330">
    <property type="entry name" value="METHIONINE AMINOPEPTIDASE"/>
    <property type="match status" value="1"/>
</dbReference>
<evidence type="ECO:0000313" key="9">
    <source>
        <dbReference type="EMBL" id="GFP19578.1"/>
    </source>
</evidence>
<keyword evidence="4 6" id="KW-0479">Metal-binding</keyword>
<feature type="binding site" evidence="6">
    <location>
        <position position="94"/>
    </location>
    <ligand>
        <name>a divalent metal cation</name>
        <dbReference type="ChEBI" id="CHEBI:60240"/>
        <label>1</label>
    </ligand>
</feature>
<evidence type="ECO:0000256" key="7">
    <source>
        <dbReference type="RuleBase" id="RU003653"/>
    </source>
</evidence>
<feature type="binding site" evidence="6">
    <location>
        <position position="201"/>
    </location>
    <ligand>
        <name>a divalent metal cation</name>
        <dbReference type="ChEBI" id="CHEBI:60240"/>
        <label>2</label>
        <note>catalytic</note>
    </ligand>
</feature>
<dbReference type="GO" id="GO:0070006">
    <property type="term" value="F:metalloaminopeptidase activity"/>
    <property type="evidence" value="ECO:0007669"/>
    <property type="project" value="UniProtKB-UniRule"/>
</dbReference>
<dbReference type="HAMAP" id="MF_01974">
    <property type="entry name" value="MetAP_1"/>
    <property type="match status" value="1"/>
</dbReference>
<dbReference type="InterPro" id="IPR000994">
    <property type="entry name" value="Pept_M24"/>
</dbReference>
<dbReference type="GO" id="GO:0004239">
    <property type="term" value="F:initiator methionyl aminopeptidase activity"/>
    <property type="evidence" value="ECO:0007669"/>
    <property type="project" value="UniProtKB-UniRule"/>
</dbReference>
<keyword evidence="14" id="KW-1185">Reference proteome</keyword>
<dbReference type="Proteomes" id="UP000585609">
    <property type="component" value="Unassembled WGS sequence"/>
</dbReference>
<dbReference type="Proteomes" id="UP000588083">
    <property type="component" value="Unassembled WGS sequence"/>
</dbReference>
<keyword evidence="2 6" id="KW-0031">Aminopeptidase</keyword>
<keyword evidence="3 6" id="KW-0645">Protease</keyword>
<dbReference type="GO" id="GO:0046872">
    <property type="term" value="F:metal ion binding"/>
    <property type="evidence" value="ECO:0007669"/>
    <property type="project" value="UniProtKB-UniRule"/>
</dbReference>
<dbReference type="CDD" id="cd01086">
    <property type="entry name" value="MetAP1"/>
    <property type="match status" value="1"/>
</dbReference>
<dbReference type="Gene3D" id="3.90.230.10">
    <property type="entry name" value="Creatinase/methionine aminopeptidase superfamily"/>
    <property type="match status" value="1"/>
</dbReference>
<feature type="binding site" evidence="6">
    <location>
        <position position="175"/>
    </location>
    <ligand>
        <name>substrate</name>
    </ligand>
</feature>
<dbReference type="PANTHER" id="PTHR43330:SF27">
    <property type="entry name" value="METHIONINE AMINOPEPTIDASE"/>
    <property type="match status" value="1"/>
</dbReference>
<dbReference type="SUPFAM" id="SSF55920">
    <property type="entry name" value="Creatinase/aminopeptidase"/>
    <property type="match status" value="1"/>
</dbReference>
<dbReference type="GO" id="GO:0005829">
    <property type="term" value="C:cytosol"/>
    <property type="evidence" value="ECO:0007669"/>
    <property type="project" value="TreeGrafter"/>
</dbReference>
<dbReference type="EC" id="3.4.11.18" evidence="6 7"/>
<feature type="binding site" evidence="6">
    <location>
        <position position="232"/>
    </location>
    <ligand>
        <name>a divalent metal cation</name>
        <dbReference type="ChEBI" id="CHEBI:60240"/>
        <label>1</label>
    </ligand>
</feature>
<evidence type="ECO:0000256" key="1">
    <source>
        <dbReference type="ARBA" id="ARBA00002521"/>
    </source>
</evidence>
<evidence type="ECO:0000313" key="10">
    <source>
        <dbReference type="EMBL" id="GFP23496.1"/>
    </source>
</evidence>
<feature type="binding site" evidence="6">
    <location>
        <position position="105"/>
    </location>
    <ligand>
        <name>a divalent metal cation</name>
        <dbReference type="ChEBI" id="CHEBI:60240"/>
        <label>1</label>
    </ligand>
</feature>
<comment type="subunit">
    <text evidence="6">Monomer.</text>
</comment>
<evidence type="ECO:0000313" key="12">
    <source>
        <dbReference type="Proteomes" id="UP000574717"/>
    </source>
</evidence>
<feature type="binding site" evidence="6">
    <location>
        <position position="77"/>
    </location>
    <ligand>
        <name>substrate</name>
    </ligand>
</feature>
<evidence type="ECO:0000256" key="5">
    <source>
        <dbReference type="ARBA" id="ARBA00022801"/>
    </source>
</evidence>
<dbReference type="InterPro" id="IPR001714">
    <property type="entry name" value="Pept_M24_MAP"/>
</dbReference>
<dbReference type="Pfam" id="PF00557">
    <property type="entry name" value="Peptidase_M24"/>
    <property type="match status" value="1"/>
</dbReference>